<dbReference type="Pfam" id="PF22725">
    <property type="entry name" value="GFO_IDH_MocA_C3"/>
    <property type="match status" value="1"/>
</dbReference>
<dbReference type="GO" id="GO:0016491">
    <property type="term" value="F:oxidoreductase activity"/>
    <property type="evidence" value="ECO:0007669"/>
    <property type="project" value="UniProtKB-KW"/>
</dbReference>
<evidence type="ECO:0000259" key="6">
    <source>
        <dbReference type="Pfam" id="PF00107"/>
    </source>
</evidence>
<evidence type="ECO:0000256" key="5">
    <source>
        <dbReference type="ARBA" id="ARBA00023002"/>
    </source>
</evidence>
<evidence type="ECO:0000256" key="2">
    <source>
        <dbReference type="ARBA" id="ARBA00008072"/>
    </source>
</evidence>
<organism evidence="9 10">
    <name type="scientific">Qipengyuania flava</name>
    <dbReference type="NCBI Taxonomy" id="192812"/>
    <lineage>
        <taxon>Bacteria</taxon>
        <taxon>Pseudomonadati</taxon>
        <taxon>Pseudomonadota</taxon>
        <taxon>Alphaproteobacteria</taxon>
        <taxon>Sphingomonadales</taxon>
        <taxon>Erythrobacteraceae</taxon>
        <taxon>Qipengyuania</taxon>
    </lineage>
</organism>
<evidence type="ECO:0000256" key="1">
    <source>
        <dbReference type="ARBA" id="ARBA00001947"/>
    </source>
</evidence>
<sequence length="709" mass="76612">MKQILQSLKNGESTIADVPEPNCSKGGLLIKTHASLVSAGTERMLVEFGKGNLIQKARSQPEKVSEVLEKVRTDGVLSTIEAVRSKLDQPIALGYCNVGRVIESRTEEFLLGDRVVSNGPHAEIVSVPKNLCARIPNEVSDEAASFTVMAAIGLQGIRLAQPTLGECVVVTGLGLIGLLTVQMLRAQGCRVLGIDPDPERRSLARAFGAEVADPAKDDVEAIARTLSRGAGVDVVLITASTSSNAPVSQAARMCRKRGRIVLVGVVGLQLSRADFYEKELTFQVSCSYGPGRYDPAYEERGHDYPIGFVRWTEQRNFEAVLDLMASGELQVEPLISHRFELDSGGEAMDLLTSGEPSLGILLNYPNASIETAPSRKVRLAAFEGNNSVDLASGGSVGFLGAGNYASRVLMPAFAAAGAKLHTVVSGGGVSAAHFGKKFRFELAASDASLVWREAAIDTVVIATRHNAHAEQTLRALRAGKHVFCEKPLCLTHGELAEIESEIACRPAQKLVVGFNRRFAPQVVKMKSLLKDIDQPKHILITVNAGDIAGDHWTQDANVGGRRIIGEACHFIDLARHLVGHPIVAHKATAIGRHPALEICDDKASILLKFSDGSVATILYLANGHKAFPKERVEVFTAGRVLQLDNFRKLKGWGWSRFNKMNRFKQDKGAHSLVAAFLRSIREGTAQPIAKAEIVEVSRVTIDIAEECRR</sequence>
<dbReference type="InterPro" id="IPR013149">
    <property type="entry name" value="ADH-like_C"/>
</dbReference>
<dbReference type="SUPFAM" id="SSF50129">
    <property type="entry name" value="GroES-like"/>
    <property type="match status" value="1"/>
</dbReference>
<dbReference type="Proteomes" id="UP000325385">
    <property type="component" value="Chromosome"/>
</dbReference>
<evidence type="ECO:0000256" key="4">
    <source>
        <dbReference type="ARBA" id="ARBA00022833"/>
    </source>
</evidence>
<dbReference type="InterPro" id="IPR055170">
    <property type="entry name" value="GFO_IDH_MocA-like_dom"/>
</dbReference>
<dbReference type="RefSeq" id="WP_151886053.1">
    <property type="nucleotide sequence ID" value="NZ_CP032228.1"/>
</dbReference>
<gene>
    <name evidence="9" type="ORF">D0Y83_12455</name>
</gene>
<dbReference type="InterPro" id="IPR036291">
    <property type="entry name" value="NAD(P)-bd_dom_sf"/>
</dbReference>
<evidence type="ECO:0000259" key="8">
    <source>
        <dbReference type="Pfam" id="PF22725"/>
    </source>
</evidence>
<evidence type="ECO:0000259" key="7">
    <source>
        <dbReference type="Pfam" id="PF01408"/>
    </source>
</evidence>
<comment type="cofactor">
    <cofactor evidence="1">
        <name>Zn(2+)</name>
        <dbReference type="ChEBI" id="CHEBI:29105"/>
    </cofactor>
</comment>
<dbReference type="PANTHER" id="PTHR43350">
    <property type="entry name" value="NAD-DEPENDENT ALCOHOL DEHYDROGENASE"/>
    <property type="match status" value="1"/>
</dbReference>
<feature type="domain" description="Gfo/Idh/MocA-like oxidoreductase N-terminal" evidence="7">
    <location>
        <begin position="396"/>
        <end position="498"/>
    </location>
</feature>
<keyword evidence="5" id="KW-0560">Oxidoreductase</keyword>
<dbReference type="Pfam" id="PF00107">
    <property type="entry name" value="ADH_zinc_N"/>
    <property type="match status" value="1"/>
</dbReference>
<feature type="domain" description="GFO/IDH/MocA-like oxidoreductase" evidence="8">
    <location>
        <begin position="548"/>
        <end position="621"/>
    </location>
</feature>
<dbReference type="Gene3D" id="3.90.180.10">
    <property type="entry name" value="Medium-chain alcohol dehydrogenases, catalytic domain"/>
    <property type="match status" value="1"/>
</dbReference>
<dbReference type="Gene3D" id="3.30.360.10">
    <property type="entry name" value="Dihydrodipicolinate Reductase, domain 2"/>
    <property type="match status" value="1"/>
</dbReference>
<dbReference type="AlphaFoldDB" id="A0A5P6NDN0"/>
<dbReference type="EMBL" id="CP032228">
    <property type="protein sequence ID" value="QFI63988.1"/>
    <property type="molecule type" value="Genomic_DNA"/>
</dbReference>
<protein>
    <submittedName>
        <fullName evidence="9">Dehydrogenase</fullName>
    </submittedName>
</protein>
<evidence type="ECO:0000313" key="9">
    <source>
        <dbReference type="EMBL" id="QFI63988.1"/>
    </source>
</evidence>
<feature type="domain" description="Alcohol dehydrogenase-like C-terminal" evidence="6">
    <location>
        <begin position="176"/>
        <end position="295"/>
    </location>
</feature>
<accession>A0A5P6NDN0</accession>
<reference evidence="10" key="1">
    <citation type="submission" date="2018-09" db="EMBL/GenBank/DDBJ databases">
        <title>Nocardia yunnanensis sp. nov., an actinomycete isolated from a soil sample.</title>
        <authorList>
            <person name="Zhang J."/>
        </authorList>
    </citation>
    <scope>NUCLEOTIDE SEQUENCE [LARGE SCALE GENOMIC DNA]</scope>
    <source>
        <strain evidence="10">21-3</strain>
    </source>
</reference>
<comment type="similarity">
    <text evidence="2">Belongs to the zinc-containing alcohol dehydrogenase family.</text>
</comment>
<keyword evidence="4" id="KW-0862">Zinc</keyword>
<dbReference type="Gene3D" id="3.40.50.720">
    <property type="entry name" value="NAD(P)-binding Rossmann-like Domain"/>
    <property type="match status" value="2"/>
</dbReference>
<proteinExistence type="inferred from homology"/>
<dbReference type="SUPFAM" id="SSF51735">
    <property type="entry name" value="NAD(P)-binding Rossmann-fold domains"/>
    <property type="match status" value="2"/>
</dbReference>
<dbReference type="GO" id="GO:0000166">
    <property type="term" value="F:nucleotide binding"/>
    <property type="evidence" value="ECO:0007669"/>
    <property type="project" value="InterPro"/>
</dbReference>
<dbReference type="GO" id="GO:0046872">
    <property type="term" value="F:metal ion binding"/>
    <property type="evidence" value="ECO:0007669"/>
    <property type="project" value="UniProtKB-KW"/>
</dbReference>
<dbReference type="Pfam" id="PF01408">
    <property type="entry name" value="GFO_IDH_MocA"/>
    <property type="match status" value="1"/>
</dbReference>
<dbReference type="InterPro" id="IPR000683">
    <property type="entry name" value="Gfo/Idh/MocA-like_OxRdtase_N"/>
</dbReference>
<evidence type="ECO:0000256" key="3">
    <source>
        <dbReference type="ARBA" id="ARBA00022723"/>
    </source>
</evidence>
<dbReference type="CDD" id="cd08255">
    <property type="entry name" value="2-desacetyl-2-hydroxyethyl_bacteriochlorophyllide_like"/>
    <property type="match status" value="1"/>
</dbReference>
<evidence type="ECO:0000313" key="10">
    <source>
        <dbReference type="Proteomes" id="UP000325385"/>
    </source>
</evidence>
<dbReference type="SUPFAM" id="SSF55347">
    <property type="entry name" value="Glyceraldehyde-3-phosphate dehydrogenase-like, C-terminal domain"/>
    <property type="match status" value="1"/>
</dbReference>
<keyword evidence="3" id="KW-0479">Metal-binding</keyword>
<dbReference type="PANTHER" id="PTHR43350:SF19">
    <property type="entry name" value="D-GULOSIDE 3-DEHYDROGENASE"/>
    <property type="match status" value="1"/>
</dbReference>
<dbReference type="GeneID" id="69698123"/>
<name>A0A5P6NDN0_9SPHN</name>
<dbReference type="InterPro" id="IPR011032">
    <property type="entry name" value="GroES-like_sf"/>
</dbReference>